<dbReference type="Proteomes" id="UP001352852">
    <property type="component" value="Unassembled WGS sequence"/>
</dbReference>
<reference evidence="1 2" key="1">
    <citation type="submission" date="2021-06" db="EMBL/GenBank/DDBJ databases">
        <authorList>
            <person name="Palmer J.M."/>
        </authorList>
    </citation>
    <scope>NUCLEOTIDE SEQUENCE [LARGE SCALE GENOMIC DNA]</scope>
    <source>
        <strain evidence="1 2">CL_MEX2019</strain>
        <tissue evidence="1">Muscle</tissue>
    </source>
</reference>
<evidence type="ECO:0000313" key="2">
    <source>
        <dbReference type="Proteomes" id="UP001352852"/>
    </source>
</evidence>
<comment type="caution">
    <text evidence="1">The sequence shown here is derived from an EMBL/GenBank/DDBJ whole genome shotgun (WGS) entry which is preliminary data.</text>
</comment>
<protein>
    <submittedName>
        <fullName evidence="1">Uncharacterized protein</fullName>
    </submittedName>
</protein>
<dbReference type="EMBL" id="JAHUTJ010066687">
    <property type="protein sequence ID" value="MED6290594.1"/>
    <property type="molecule type" value="Genomic_DNA"/>
</dbReference>
<name>A0ABU7EV96_9TELE</name>
<proteinExistence type="predicted"/>
<evidence type="ECO:0000313" key="1">
    <source>
        <dbReference type="EMBL" id="MED6290594.1"/>
    </source>
</evidence>
<accession>A0ABU7EV96</accession>
<keyword evidence="2" id="KW-1185">Reference proteome</keyword>
<organism evidence="1 2">
    <name type="scientific">Characodon lateralis</name>
    <dbReference type="NCBI Taxonomy" id="208331"/>
    <lineage>
        <taxon>Eukaryota</taxon>
        <taxon>Metazoa</taxon>
        <taxon>Chordata</taxon>
        <taxon>Craniata</taxon>
        <taxon>Vertebrata</taxon>
        <taxon>Euteleostomi</taxon>
        <taxon>Actinopterygii</taxon>
        <taxon>Neopterygii</taxon>
        <taxon>Teleostei</taxon>
        <taxon>Neoteleostei</taxon>
        <taxon>Acanthomorphata</taxon>
        <taxon>Ovalentaria</taxon>
        <taxon>Atherinomorphae</taxon>
        <taxon>Cyprinodontiformes</taxon>
        <taxon>Goodeidae</taxon>
        <taxon>Characodon</taxon>
    </lineage>
</organism>
<sequence length="130" mass="14987">MGFTLLHFSEKLQFSPGLLIQRNKCTLKFWGWRSKVPCLSETVKLPALILEEKRNHPCILFFPFCLSIYKLSLHFPAPSVLYCTPKFAAGELAILMKWSVVLGLIRLGVILKGFYREEGRIKRKDDERTG</sequence>
<gene>
    <name evidence="1" type="ORF">CHARACLAT_014687</name>
</gene>